<name>A0A1Y1UII2_9TREE</name>
<keyword evidence="2" id="KW-1133">Transmembrane helix</keyword>
<evidence type="ECO:0000256" key="2">
    <source>
        <dbReference type="SAM" id="Phobius"/>
    </source>
</evidence>
<keyword evidence="2" id="KW-0812">Transmembrane</keyword>
<dbReference type="Proteomes" id="UP000193218">
    <property type="component" value="Unassembled WGS sequence"/>
</dbReference>
<reference evidence="3 4" key="1">
    <citation type="submission" date="2017-03" db="EMBL/GenBank/DDBJ databases">
        <title>Widespread Adenine N6-methylation of Active Genes in Fungi.</title>
        <authorList>
            <consortium name="DOE Joint Genome Institute"/>
            <person name="Mondo S.J."/>
            <person name="Dannebaum R.O."/>
            <person name="Kuo R.C."/>
            <person name="Louie K.B."/>
            <person name="Bewick A.J."/>
            <person name="Labutti K."/>
            <person name="Haridas S."/>
            <person name="Kuo A."/>
            <person name="Salamov A."/>
            <person name="Ahrendt S.R."/>
            <person name="Lau R."/>
            <person name="Bowen B.P."/>
            <person name="Lipzen A."/>
            <person name="Sullivan W."/>
            <person name="Andreopoulos W.B."/>
            <person name="Clum A."/>
            <person name="Lindquist E."/>
            <person name="Daum C."/>
            <person name="Northen T.R."/>
            <person name="Ramamoorthy G."/>
            <person name="Schmitz R.J."/>
            <person name="Gryganskyi A."/>
            <person name="Culley D."/>
            <person name="Magnuson J."/>
            <person name="James T.Y."/>
            <person name="O'Malley M.A."/>
            <person name="Stajich J.E."/>
            <person name="Spatafora J.W."/>
            <person name="Visel A."/>
            <person name="Grigoriev I.V."/>
        </authorList>
    </citation>
    <scope>NUCLEOTIDE SEQUENCE [LARGE SCALE GENOMIC DNA]</scope>
    <source>
        <strain evidence="3 4">NRRL Y-17943</strain>
    </source>
</reference>
<feature type="region of interest" description="Disordered" evidence="1">
    <location>
        <begin position="63"/>
        <end position="82"/>
    </location>
</feature>
<dbReference type="EMBL" id="NBSH01000005">
    <property type="protein sequence ID" value="ORX37860.1"/>
    <property type="molecule type" value="Genomic_DNA"/>
</dbReference>
<comment type="caution">
    <text evidence="3">The sequence shown here is derived from an EMBL/GenBank/DDBJ whole genome shotgun (WGS) entry which is preliminary data.</text>
</comment>
<protein>
    <submittedName>
        <fullName evidence="3">Uncharacterized protein</fullName>
    </submittedName>
</protein>
<feature type="transmembrane region" description="Helical" evidence="2">
    <location>
        <begin position="117"/>
        <end position="138"/>
    </location>
</feature>
<dbReference type="GeneID" id="33554502"/>
<dbReference type="RefSeq" id="XP_021871847.1">
    <property type="nucleotide sequence ID" value="XM_022012694.1"/>
</dbReference>
<gene>
    <name evidence="3" type="ORF">BD324DRAFT_404618</name>
</gene>
<dbReference type="AlphaFoldDB" id="A0A1Y1UII2"/>
<organism evidence="3 4">
    <name type="scientific">Kockovaella imperatae</name>
    <dbReference type="NCBI Taxonomy" id="4999"/>
    <lineage>
        <taxon>Eukaryota</taxon>
        <taxon>Fungi</taxon>
        <taxon>Dikarya</taxon>
        <taxon>Basidiomycota</taxon>
        <taxon>Agaricomycotina</taxon>
        <taxon>Tremellomycetes</taxon>
        <taxon>Tremellales</taxon>
        <taxon>Cuniculitremaceae</taxon>
        <taxon>Kockovaella</taxon>
    </lineage>
</organism>
<evidence type="ECO:0000313" key="3">
    <source>
        <dbReference type="EMBL" id="ORX37860.1"/>
    </source>
</evidence>
<evidence type="ECO:0000313" key="4">
    <source>
        <dbReference type="Proteomes" id="UP000193218"/>
    </source>
</evidence>
<dbReference type="InParanoid" id="A0A1Y1UII2"/>
<keyword evidence="2" id="KW-0472">Membrane</keyword>
<evidence type="ECO:0000256" key="1">
    <source>
        <dbReference type="SAM" id="MobiDB-lite"/>
    </source>
</evidence>
<proteinExistence type="predicted"/>
<accession>A0A1Y1UII2</accession>
<sequence>MQQQLLLKNRWVRNQIFGPLACNWREKGIGFNPKRRQSRHSQTSATFLYRRYSQRCPLYSNADPPLSPRPFSIPGGQSQGPLQSEFESLERFFPLQPSSHRESQLFEERANTGSNEIALLTLYLSLLLVLFLLVSLSLPLSLLSDTFHPITFSSPDDHRCR</sequence>
<keyword evidence="4" id="KW-1185">Reference proteome</keyword>